<proteinExistence type="predicted"/>
<evidence type="ECO:0008006" key="4">
    <source>
        <dbReference type="Google" id="ProtNLM"/>
    </source>
</evidence>
<feature type="coiled-coil region" evidence="1">
    <location>
        <begin position="13"/>
        <end position="47"/>
    </location>
</feature>
<dbReference type="RefSeq" id="WP_084394285.1">
    <property type="nucleotide sequence ID" value="NZ_BMKF01000001.1"/>
</dbReference>
<evidence type="ECO:0000256" key="1">
    <source>
        <dbReference type="SAM" id="Coils"/>
    </source>
</evidence>
<keyword evidence="1" id="KW-0175">Coiled coil</keyword>
<name>A0ABQ1JBD1_9PROT</name>
<comment type="caution">
    <text evidence="2">The sequence shown here is derived from an EMBL/GenBank/DDBJ whole genome shotgun (WGS) entry which is preliminary data.</text>
</comment>
<accession>A0ABQ1JBD1</accession>
<dbReference type="Proteomes" id="UP000628854">
    <property type="component" value="Unassembled WGS sequence"/>
</dbReference>
<reference evidence="3" key="1">
    <citation type="journal article" date="2019" name="Int. J. Syst. Evol. Microbiol.">
        <title>The Global Catalogue of Microorganisms (GCM) 10K type strain sequencing project: providing services to taxonomists for standard genome sequencing and annotation.</title>
        <authorList>
            <consortium name="The Broad Institute Genomics Platform"/>
            <consortium name="The Broad Institute Genome Sequencing Center for Infectious Disease"/>
            <person name="Wu L."/>
            <person name="Ma J."/>
        </authorList>
    </citation>
    <scope>NUCLEOTIDE SEQUENCE [LARGE SCALE GENOMIC DNA]</scope>
    <source>
        <strain evidence="3">CGMCC 1.15928</strain>
    </source>
</reference>
<sequence length="113" mass="12156">MAITTTTTKKNGAADIKQAAEAAKHDYESLKSDIAQLRDDMKSLAGNSGKYIKGKSAKSLDQGVEHSKEYLEKAKTEASKGKDYLEEKVRANPLTAVGVAFGTGVLLAALRRR</sequence>
<evidence type="ECO:0000313" key="2">
    <source>
        <dbReference type="EMBL" id="GGB62272.1"/>
    </source>
</evidence>
<evidence type="ECO:0000313" key="3">
    <source>
        <dbReference type="Proteomes" id="UP000628854"/>
    </source>
</evidence>
<keyword evidence="3" id="KW-1185">Reference proteome</keyword>
<organism evidence="2 3">
    <name type="scientific">Henriciella pelagia</name>
    <dbReference type="NCBI Taxonomy" id="1977912"/>
    <lineage>
        <taxon>Bacteria</taxon>
        <taxon>Pseudomonadati</taxon>
        <taxon>Pseudomonadota</taxon>
        <taxon>Alphaproteobacteria</taxon>
        <taxon>Hyphomonadales</taxon>
        <taxon>Hyphomonadaceae</taxon>
        <taxon>Henriciella</taxon>
    </lineage>
</organism>
<dbReference type="EMBL" id="BMKF01000001">
    <property type="protein sequence ID" value="GGB62272.1"/>
    <property type="molecule type" value="Genomic_DNA"/>
</dbReference>
<gene>
    <name evidence="2" type="ORF">GCM10011503_08630</name>
</gene>
<protein>
    <recommendedName>
        <fullName evidence="4">DUF883 domain-containing protein</fullName>
    </recommendedName>
</protein>